<dbReference type="GO" id="GO:0031080">
    <property type="term" value="C:nuclear pore outer ring"/>
    <property type="evidence" value="ECO:0007669"/>
    <property type="project" value="TreeGrafter"/>
</dbReference>
<dbReference type="Gene3D" id="1.20.190.50">
    <property type="match status" value="1"/>
</dbReference>
<dbReference type="AlphaFoldDB" id="A0A814ZDN5"/>
<comment type="subcellular location">
    <subcellularLocation>
        <location evidence="8">Nucleus</location>
        <location evidence="8">Nuclear pore complex</location>
    </subcellularLocation>
    <subcellularLocation>
        <location evidence="8">Nucleus membrane</location>
    </subcellularLocation>
</comment>
<evidence type="ECO:0000256" key="6">
    <source>
        <dbReference type="ARBA" id="ARBA00023132"/>
    </source>
</evidence>
<evidence type="ECO:0000256" key="7">
    <source>
        <dbReference type="ARBA" id="ARBA00023242"/>
    </source>
</evidence>
<evidence type="ECO:0000313" key="9">
    <source>
        <dbReference type="EMBL" id="CAF1243841.1"/>
    </source>
</evidence>
<protein>
    <recommendedName>
        <fullName evidence="8">Nuclear pore complex protein</fullName>
    </recommendedName>
</protein>
<keyword evidence="3" id="KW-0509">mRNA transport</keyword>
<dbReference type="OrthoDB" id="3098at2759"/>
<dbReference type="EMBL" id="CAJOAY010000783">
    <property type="protein sequence ID" value="CAF3734053.1"/>
    <property type="molecule type" value="Genomic_DNA"/>
</dbReference>
<dbReference type="GO" id="GO:0006406">
    <property type="term" value="P:mRNA export from nucleus"/>
    <property type="evidence" value="ECO:0007669"/>
    <property type="project" value="TreeGrafter"/>
</dbReference>
<dbReference type="InterPro" id="IPR007252">
    <property type="entry name" value="Nup84/Nup107"/>
</dbReference>
<evidence type="ECO:0000256" key="4">
    <source>
        <dbReference type="ARBA" id="ARBA00022927"/>
    </source>
</evidence>
<comment type="function">
    <text evidence="8">Functions as a component of the nuclear pore complex (NPC).</text>
</comment>
<keyword evidence="8" id="KW-0472">Membrane</keyword>
<evidence type="ECO:0000256" key="3">
    <source>
        <dbReference type="ARBA" id="ARBA00022816"/>
    </source>
</evidence>
<dbReference type="EMBL" id="CAJNON010000401">
    <property type="protein sequence ID" value="CAF1243841.1"/>
    <property type="molecule type" value="Genomic_DNA"/>
</dbReference>
<name>A0A814ZDN5_9BILA</name>
<dbReference type="GO" id="GO:0031965">
    <property type="term" value="C:nuclear membrane"/>
    <property type="evidence" value="ECO:0007669"/>
    <property type="project" value="UniProtKB-SubCell"/>
</dbReference>
<dbReference type="Proteomes" id="UP000663891">
    <property type="component" value="Unassembled WGS sequence"/>
</dbReference>
<dbReference type="GO" id="GO:0000973">
    <property type="term" value="P:post-transcriptional tethering of RNA polymerase II gene DNA at nuclear periphery"/>
    <property type="evidence" value="ECO:0007669"/>
    <property type="project" value="TreeGrafter"/>
</dbReference>
<dbReference type="GO" id="GO:0006606">
    <property type="term" value="P:protein import into nucleus"/>
    <property type="evidence" value="ECO:0007669"/>
    <property type="project" value="TreeGrafter"/>
</dbReference>
<comment type="similarity">
    <text evidence="1 8">Belongs to the nucleoporin Nup84/Nup107 family.</text>
</comment>
<comment type="caution">
    <text evidence="9">The sequence shown here is derived from an EMBL/GenBank/DDBJ whole genome shotgun (WGS) entry which is preliminary data.</text>
</comment>
<sequence>MSESTMNVESTVIDGSFYQPLESTRLIRSSNWSPNDTTIRSSKTIPCVTKSEQQLYKLYAQALADSEVTHDWSSWVEMMTINCQKCCSEAEISHPIAFRTGRQSQLSRNIRMLQIERDSWLLWNRARDTLNNTRQDLPEVIPGSSDRLIVEHHLLNNPQLRMAKAVQGWLQTTKLDERYQTDLKMAMTKLEPKRIYWEKTCHFLKSSYNANIPNPYITCLDFDAAHKQKRRLCDTDEQEENDLLQIVFSLLRVGEYSKAKNLCKSTGYHWLAALLSANELYHDENYYCSEANDIIYPVEGNQKRIQWIESMFELCMDMRLKLYERAIYGLLCGRIEALIPVCKTYADYLWAYTSCYIEQEIHHILVYAHQNELNDVDKHRVLSNDELGNHQLKMTTIFDEILADCPAHIRDEALLPFNQIEKYLILANYDRLFDSILSFLHTNESNGSLLRFSTHICLFLYEQNHSENFNQKNFIEILTTYIGHLIELEFKDLVCYYISKLPLNNQSTLMATFLDTLSNRQDKEHYLKQGFTYKIDIDTSLLKLAANQQREQTFDKNNTDEIISTNLKNLNENDHKQLEALKLLTTFLSTQTLDALRFANRICRYFLNDAKYEGIRIALSYFPHDIDIHTIEANNRQQSEDDLREFKAFGAYIAAIEAIQRWSEMHQKQQQQQDNTSSVVRDDQAYLPIVIKACYGVFDYAQGWLLDSTNIHQSLPDNESRQIEMSILRHKCIPMLACNLFRIFDLIKEDQETFRLIVFLSDNRKQQLYSLFSKETLNSVLSLTEHAAERCLDRKQQQQQTDDTTAISYFL</sequence>
<comment type="subunit">
    <text evidence="8">Part of the nuclear pore complex (NPC).</text>
</comment>
<evidence type="ECO:0000256" key="2">
    <source>
        <dbReference type="ARBA" id="ARBA00022448"/>
    </source>
</evidence>
<proteinExistence type="inferred from homology"/>
<accession>A0A814ZDN5</accession>
<dbReference type="PANTHER" id="PTHR13003:SF2">
    <property type="entry name" value="NUCLEAR PORE COMPLEX PROTEIN NUP107"/>
    <property type="match status" value="1"/>
</dbReference>
<dbReference type="GO" id="GO:0017056">
    <property type="term" value="F:structural constituent of nuclear pore"/>
    <property type="evidence" value="ECO:0007669"/>
    <property type="project" value="UniProtKB-UniRule"/>
</dbReference>
<evidence type="ECO:0000256" key="1">
    <source>
        <dbReference type="ARBA" id="ARBA00009510"/>
    </source>
</evidence>
<evidence type="ECO:0000256" key="5">
    <source>
        <dbReference type="ARBA" id="ARBA00023010"/>
    </source>
</evidence>
<dbReference type="Gene3D" id="1.10.3450.20">
    <property type="match status" value="1"/>
</dbReference>
<gene>
    <name evidence="10" type="ORF">OKA104_LOCUS14678</name>
    <name evidence="9" type="ORF">VCS650_LOCUS27950</name>
</gene>
<keyword evidence="4" id="KW-0653">Protein transport</keyword>
<evidence type="ECO:0000313" key="10">
    <source>
        <dbReference type="EMBL" id="CAF3734053.1"/>
    </source>
</evidence>
<evidence type="ECO:0000256" key="8">
    <source>
        <dbReference type="RuleBase" id="RU365072"/>
    </source>
</evidence>
<evidence type="ECO:0000313" key="11">
    <source>
        <dbReference type="Proteomes" id="UP000663891"/>
    </source>
</evidence>
<organism evidence="9 11">
    <name type="scientific">Adineta steineri</name>
    <dbReference type="NCBI Taxonomy" id="433720"/>
    <lineage>
        <taxon>Eukaryota</taxon>
        <taxon>Metazoa</taxon>
        <taxon>Spiralia</taxon>
        <taxon>Gnathifera</taxon>
        <taxon>Rotifera</taxon>
        <taxon>Eurotatoria</taxon>
        <taxon>Bdelloidea</taxon>
        <taxon>Adinetida</taxon>
        <taxon>Adinetidae</taxon>
        <taxon>Adineta</taxon>
    </lineage>
</organism>
<keyword evidence="5 8" id="KW-0811">Translocation</keyword>
<reference evidence="9" key="1">
    <citation type="submission" date="2021-02" db="EMBL/GenBank/DDBJ databases">
        <authorList>
            <person name="Nowell W R."/>
        </authorList>
    </citation>
    <scope>NUCLEOTIDE SEQUENCE</scope>
</reference>
<keyword evidence="7 8" id="KW-0539">Nucleus</keyword>
<keyword evidence="6 8" id="KW-0906">Nuclear pore complex</keyword>
<keyword evidence="2 8" id="KW-0813">Transport</keyword>
<dbReference type="PANTHER" id="PTHR13003">
    <property type="entry name" value="NUP107-RELATED"/>
    <property type="match status" value="1"/>
</dbReference>
<dbReference type="Pfam" id="PF04121">
    <property type="entry name" value="Nup84_Nup100"/>
    <property type="match status" value="1"/>
</dbReference>
<dbReference type="Proteomes" id="UP000663881">
    <property type="component" value="Unassembled WGS sequence"/>
</dbReference>